<feature type="domain" description="Chitin-binding type-2" evidence="1">
    <location>
        <begin position="105"/>
        <end position="159"/>
    </location>
</feature>
<evidence type="ECO:0000259" key="1">
    <source>
        <dbReference type="PROSITE" id="PS50940"/>
    </source>
</evidence>
<dbReference type="OrthoDB" id="6020543at2759"/>
<protein>
    <submittedName>
        <fullName evidence="3">Peritrophin-44</fullName>
    </submittedName>
</protein>
<dbReference type="InterPro" id="IPR002557">
    <property type="entry name" value="Chitin-bd_dom"/>
</dbReference>
<evidence type="ECO:0000313" key="2">
    <source>
        <dbReference type="Proteomes" id="UP000515160"/>
    </source>
</evidence>
<dbReference type="SUPFAM" id="SSF57625">
    <property type="entry name" value="Invertebrate chitin-binding proteins"/>
    <property type="match status" value="4"/>
</dbReference>
<organism evidence="2 3">
    <name type="scientific">Drosophila albomicans</name>
    <name type="common">Fruit fly</name>
    <dbReference type="NCBI Taxonomy" id="7291"/>
    <lineage>
        <taxon>Eukaryota</taxon>
        <taxon>Metazoa</taxon>
        <taxon>Ecdysozoa</taxon>
        <taxon>Arthropoda</taxon>
        <taxon>Hexapoda</taxon>
        <taxon>Insecta</taxon>
        <taxon>Pterygota</taxon>
        <taxon>Neoptera</taxon>
        <taxon>Endopterygota</taxon>
        <taxon>Diptera</taxon>
        <taxon>Brachycera</taxon>
        <taxon>Muscomorpha</taxon>
        <taxon>Ephydroidea</taxon>
        <taxon>Drosophilidae</taxon>
        <taxon>Drosophila</taxon>
    </lineage>
</organism>
<dbReference type="Pfam" id="PF01607">
    <property type="entry name" value="CBM_14"/>
    <property type="match status" value="3"/>
</dbReference>
<dbReference type="PROSITE" id="PS50940">
    <property type="entry name" value="CHIT_BIND_II"/>
    <property type="match status" value="4"/>
</dbReference>
<feature type="domain" description="Chitin-binding type-2" evidence="1">
    <location>
        <begin position="234"/>
        <end position="298"/>
    </location>
</feature>
<dbReference type="GO" id="GO:0005576">
    <property type="term" value="C:extracellular region"/>
    <property type="evidence" value="ECO:0007669"/>
    <property type="project" value="InterPro"/>
</dbReference>
<sequence length="361" mass="40573">MISCIAAAESERSLSTMKVSNQFLNAFVWTALLWQSSSSGISMEFVCNYWHGTGHIGDSSDCQAWAYCSNNKLVGRGYCPKGYFHDAPSGMCELAREVRCVPQDWERCAQQKEGDYLAEPFDCRKYKKCGDDEVYSCADGYLFSNRLQTCVSSAAGCPQRSIDICAFMPSGTTVGDPQNCGLYLECLNGASMLKVCTAQRYYNYKNGICQTLKPEHCGEDGFEVVKKQPPATDANVCAEFYQSDRSGDQFISDSLTCQGYYTCSSQYAIGKWHSCPLGKHFQWWSQKCVNPDTYSCPFDRCANLNSTFVTAINTGCTEYIFCKNQTSNRLLKCPDDYPYFDEKRGVCVDKYPNYTVCFMND</sequence>
<gene>
    <name evidence="3" type="primary">LOC117572469</name>
</gene>
<name>A0A6P8Z2U5_DROAB</name>
<proteinExistence type="predicted"/>
<dbReference type="GO" id="GO:0008061">
    <property type="term" value="F:chitin binding"/>
    <property type="evidence" value="ECO:0007669"/>
    <property type="project" value="InterPro"/>
</dbReference>
<evidence type="ECO:0000313" key="3">
    <source>
        <dbReference type="RefSeq" id="XP_034111207.1"/>
    </source>
</evidence>
<dbReference type="GeneID" id="117572469"/>
<dbReference type="Proteomes" id="UP000515160">
    <property type="component" value="Chromosome 3"/>
</dbReference>
<feature type="domain" description="Chitin-binding type-2" evidence="1">
    <location>
        <begin position="162"/>
        <end position="219"/>
    </location>
</feature>
<dbReference type="RefSeq" id="XP_034111207.1">
    <property type="nucleotide sequence ID" value="XM_034255316.2"/>
</dbReference>
<dbReference type="AlphaFoldDB" id="A0A6P8Z2U5"/>
<feature type="domain" description="Chitin-binding type-2" evidence="1">
    <location>
        <begin position="44"/>
        <end position="102"/>
    </location>
</feature>
<dbReference type="SMART" id="SM00494">
    <property type="entry name" value="ChtBD2"/>
    <property type="match status" value="5"/>
</dbReference>
<dbReference type="InterPro" id="IPR036508">
    <property type="entry name" value="Chitin-bd_dom_sf"/>
</dbReference>
<keyword evidence="2" id="KW-1185">Reference proteome</keyword>
<accession>A0A6P8Z2U5</accession>
<reference evidence="3" key="1">
    <citation type="submission" date="2025-08" db="UniProtKB">
        <authorList>
            <consortium name="RefSeq"/>
        </authorList>
    </citation>
    <scope>IDENTIFICATION</scope>
    <source>
        <strain evidence="3">15112-1751.03</strain>
        <tissue evidence="3">Whole Adult</tissue>
    </source>
</reference>